<keyword evidence="1" id="KW-1133">Transmembrane helix</keyword>
<organism evidence="2">
    <name type="scientific">viral metagenome</name>
    <dbReference type="NCBI Taxonomy" id="1070528"/>
    <lineage>
        <taxon>unclassified sequences</taxon>
        <taxon>metagenomes</taxon>
        <taxon>organismal metagenomes</taxon>
    </lineage>
</organism>
<reference evidence="2" key="1">
    <citation type="journal article" date="2020" name="Nature">
        <title>Giant virus diversity and host interactions through global metagenomics.</title>
        <authorList>
            <person name="Schulz F."/>
            <person name="Roux S."/>
            <person name="Paez-Espino D."/>
            <person name="Jungbluth S."/>
            <person name="Walsh D.A."/>
            <person name="Denef V.J."/>
            <person name="McMahon K.D."/>
            <person name="Konstantinidis K.T."/>
            <person name="Eloe-Fadrosh E.A."/>
            <person name="Kyrpides N.C."/>
            <person name="Woyke T."/>
        </authorList>
    </citation>
    <scope>NUCLEOTIDE SEQUENCE</scope>
    <source>
        <strain evidence="2">GVMAG-M-3300023174-46</strain>
    </source>
</reference>
<protein>
    <submittedName>
        <fullName evidence="2">Uncharacterized protein</fullName>
    </submittedName>
</protein>
<feature type="transmembrane region" description="Helical" evidence="1">
    <location>
        <begin position="195"/>
        <end position="215"/>
    </location>
</feature>
<name>A0A6C0DN87_9ZZZZ</name>
<feature type="transmembrane region" description="Helical" evidence="1">
    <location>
        <begin position="155"/>
        <end position="175"/>
    </location>
</feature>
<dbReference type="AlphaFoldDB" id="A0A6C0DN87"/>
<evidence type="ECO:0000313" key="2">
    <source>
        <dbReference type="EMBL" id="QHT18356.1"/>
    </source>
</evidence>
<sequence>MSAVPTVEKAPPNTVPHSPGLFQRLKNCVKDTYSTAKVPSAMNSARTTSDVVFAMMDTIAFVFAAELGNLAPIYITIGSMFFAILTLNFTIFMFSIASLEAAFLSGLLHNITKYALTPSMAAHAGDVSVETREACESLFRHTTPSRFKSFLHEGLASSFIHTPLYFLSFTGGYILNSMAYYEKELSSLGPEYSNRPYIALISIILFLSVFSLYLLSYSCTGFFTIITSILLGLLVGYLLCAQNYFLIGKSSVSTLFVPPIVKRDGIDFLCVKT</sequence>
<feature type="transmembrane region" description="Helical" evidence="1">
    <location>
        <begin position="81"/>
        <end position="104"/>
    </location>
</feature>
<feature type="transmembrane region" description="Helical" evidence="1">
    <location>
        <begin position="222"/>
        <end position="245"/>
    </location>
</feature>
<feature type="transmembrane region" description="Helical" evidence="1">
    <location>
        <begin position="51"/>
        <end position="75"/>
    </location>
</feature>
<accession>A0A6C0DN87</accession>
<proteinExistence type="predicted"/>
<dbReference type="EMBL" id="MN739654">
    <property type="protein sequence ID" value="QHT18356.1"/>
    <property type="molecule type" value="Genomic_DNA"/>
</dbReference>
<evidence type="ECO:0000256" key="1">
    <source>
        <dbReference type="SAM" id="Phobius"/>
    </source>
</evidence>
<keyword evidence="1" id="KW-0812">Transmembrane</keyword>
<keyword evidence="1" id="KW-0472">Membrane</keyword>